<dbReference type="GO" id="GO:0004564">
    <property type="term" value="F:beta-fructofuranosidase activity"/>
    <property type="evidence" value="ECO:0007669"/>
    <property type="project" value="UniProtKB-EC"/>
</dbReference>
<proteinExistence type="inferred from homology"/>
<dbReference type="Gene3D" id="2.115.10.20">
    <property type="entry name" value="Glycosyl hydrolase domain, family 43"/>
    <property type="match status" value="1"/>
</dbReference>
<dbReference type="RefSeq" id="WP_151759754.1">
    <property type="nucleotide sequence ID" value="NZ_BKZW01000006.1"/>
</dbReference>
<dbReference type="PANTHER" id="PTHR43101:SF1">
    <property type="entry name" value="BETA-FRUCTOSIDASE"/>
    <property type="match status" value="1"/>
</dbReference>
<dbReference type="InterPro" id="IPR013148">
    <property type="entry name" value="Glyco_hydro_32_N"/>
</dbReference>
<keyword evidence="9" id="KW-1185">Reference proteome</keyword>
<evidence type="ECO:0000259" key="7">
    <source>
        <dbReference type="Pfam" id="PF08244"/>
    </source>
</evidence>
<dbReference type="Proteomes" id="UP000326912">
    <property type="component" value="Unassembled WGS sequence"/>
</dbReference>
<dbReference type="InterPro" id="IPR023296">
    <property type="entry name" value="Glyco_hydro_beta-prop_sf"/>
</dbReference>
<dbReference type="InterPro" id="IPR001362">
    <property type="entry name" value="Glyco_hydro_32"/>
</dbReference>
<dbReference type="InterPro" id="IPR013320">
    <property type="entry name" value="ConA-like_dom_sf"/>
</dbReference>
<dbReference type="InterPro" id="IPR051214">
    <property type="entry name" value="GH32_Enzymes"/>
</dbReference>
<feature type="domain" description="Glycosyl hydrolase family 32 N-terminal" evidence="6">
    <location>
        <begin position="15"/>
        <end position="304"/>
    </location>
</feature>
<comment type="similarity">
    <text evidence="1 5">Belongs to the glycosyl hydrolase 32 family.</text>
</comment>
<evidence type="ECO:0000313" key="8">
    <source>
        <dbReference type="EMBL" id="GER92207.1"/>
    </source>
</evidence>
<dbReference type="PANTHER" id="PTHR43101">
    <property type="entry name" value="BETA-FRUCTOSIDASE"/>
    <property type="match status" value="1"/>
</dbReference>
<sequence>MIHKHINDHHRTTYHFQSPTNWMNDPNGLVQWKGNYHLFYQYHPEGPLFGKIHWGHAISHDLLHWTHLPIALSPTPGSPDEDGCWSGCLVINKGIPTLIYSGNAHGRQLPCLATGSDDLLTWQKHTSNPVIQAWPEGLDIVEFRDHCVWQEGDMWYQVIGSGIKGIGGAALLYRSPDLISWEYVQPLCVGNKAETGTMWECPDFFPLGTKYVLIVSSIPDGHVYYFVGSYQDLAFLPETWGLLDTSTHFYAPQSIRDDQGRRLLFGWLREGRSDQEIQTAGWAGAMSLPRILSLTTDGHLKIEPAPEIQQLHRQYYTIPSQEISDNKTVVTDLSTNALEILLDVDTGTASAWGISIQDSSYSKEIVKISVYKSQLISEHSSLNAGLELYEKEQCELLPNKENRHRLQIFLDGSVLELFIDERMCLTERFYLSRPHQLAISIFASAGKAHIHTLDIWEMNSIWS</sequence>
<dbReference type="SUPFAM" id="SSF49899">
    <property type="entry name" value="Concanavalin A-like lectins/glucanases"/>
    <property type="match status" value="1"/>
</dbReference>
<organism evidence="8 9">
    <name type="scientific">Dictyobacter vulcani</name>
    <dbReference type="NCBI Taxonomy" id="2607529"/>
    <lineage>
        <taxon>Bacteria</taxon>
        <taxon>Bacillati</taxon>
        <taxon>Chloroflexota</taxon>
        <taxon>Ktedonobacteria</taxon>
        <taxon>Ktedonobacterales</taxon>
        <taxon>Dictyobacteraceae</taxon>
        <taxon>Dictyobacter</taxon>
    </lineage>
</organism>
<dbReference type="Pfam" id="PF00251">
    <property type="entry name" value="Glyco_hydro_32N"/>
    <property type="match status" value="1"/>
</dbReference>
<reference evidence="8 9" key="1">
    <citation type="submission" date="2019-10" db="EMBL/GenBank/DDBJ databases">
        <title>Dictyobacter vulcani sp. nov., within the class Ktedonobacteria, isolated from soil of volcanic Mt. Zao.</title>
        <authorList>
            <person name="Zheng Y."/>
            <person name="Wang C.M."/>
            <person name="Sakai Y."/>
            <person name="Abe K."/>
            <person name="Yokota A."/>
            <person name="Yabe S."/>
        </authorList>
    </citation>
    <scope>NUCLEOTIDE SEQUENCE [LARGE SCALE GENOMIC DNA]</scope>
    <source>
        <strain evidence="8 9">W12</strain>
    </source>
</reference>
<dbReference type="SMART" id="SM00640">
    <property type="entry name" value="Glyco_32"/>
    <property type="match status" value="1"/>
</dbReference>
<dbReference type="GO" id="GO:0005975">
    <property type="term" value="P:carbohydrate metabolic process"/>
    <property type="evidence" value="ECO:0007669"/>
    <property type="project" value="InterPro"/>
</dbReference>
<protein>
    <recommendedName>
        <fullName evidence="2">beta-fructofuranosidase</fullName>
        <ecNumber evidence="2">3.2.1.26</ecNumber>
    </recommendedName>
</protein>
<evidence type="ECO:0000259" key="6">
    <source>
        <dbReference type="Pfam" id="PF00251"/>
    </source>
</evidence>
<dbReference type="EC" id="3.2.1.26" evidence="2"/>
<evidence type="ECO:0000256" key="3">
    <source>
        <dbReference type="ARBA" id="ARBA00022801"/>
    </source>
</evidence>
<evidence type="ECO:0000256" key="5">
    <source>
        <dbReference type="RuleBase" id="RU362110"/>
    </source>
</evidence>
<dbReference type="InterPro" id="IPR013189">
    <property type="entry name" value="Glyco_hydro_32_C"/>
</dbReference>
<gene>
    <name evidence="8" type="ORF">KDW_63690</name>
</gene>
<comment type="caution">
    <text evidence="8">The sequence shown here is derived from an EMBL/GenBank/DDBJ whole genome shotgun (WGS) entry which is preliminary data.</text>
</comment>
<dbReference type="CDD" id="cd08996">
    <property type="entry name" value="GH32_FFase"/>
    <property type="match status" value="1"/>
</dbReference>
<dbReference type="AlphaFoldDB" id="A0A5J4L0C0"/>
<dbReference type="Pfam" id="PF08244">
    <property type="entry name" value="Glyco_hydro_32C"/>
    <property type="match status" value="1"/>
</dbReference>
<evidence type="ECO:0000256" key="2">
    <source>
        <dbReference type="ARBA" id="ARBA00012758"/>
    </source>
</evidence>
<evidence type="ECO:0000256" key="4">
    <source>
        <dbReference type="ARBA" id="ARBA00023295"/>
    </source>
</evidence>
<keyword evidence="4 5" id="KW-0326">Glycosidase</keyword>
<keyword evidence="3 5" id="KW-0378">Hydrolase</keyword>
<accession>A0A5J4L0C0</accession>
<dbReference type="SUPFAM" id="SSF75005">
    <property type="entry name" value="Arabinanase/levansucrase/invertase"/>
    <property type="match status" value="1"/>
</dbReference>
<feature type="domain" description="Glycosyl hydrolase family 32 C-terminal" evidence="7">
    <location>
        <begin position="308"/>
        <end position="457"/>
    </location>
</feature>
<dbReference type="EMBL" id="BKZW01000006">
    <property type="protein sequence ID" value="GER92207.1"/>
    <property type="molecule type" value="Genomic_DNA"/>
</dbReference>
<dbReference type="Gene3D" id="2.60.120.560">
    <property type="entry name" value="Exo-inulinase, domain 1"/>
    <property type="match status" value="1"/>
</dbReference>
<evidence type="ECO:0000313" key="9">
    <source>
        <dbReference type="Proteomes" id="UP000326912"/>
    </source>
</evidence>
<evidence type="ECO:0000256" key="1">
    <source>
        <dbReference type="ARBA" id="ARBA00009902"/>
    </source>
</evidence>
<name>A0A5J4L0C0_9CHLR</name>